<protein>
    <submittedName>
        <fullName evidence="2">Uncharacterized protein</fullName>
    </submittedName>
</protein>
<comment type="caution">
    <text evidence="2">The sequence shown here is derived from an EMBL/GenBank/DDBJ whole genome shotgun (WGS) entry which is preliminary data.</text>
</comment>
<name>A0AAD5WI10_PARTN</name>
<keyword evidence="1" id="KW-0812">Transmembrane</keyword>
<organism evidence="2 3">
    <name type="scientific">Parelaphostrongylus tenuis</name>
    <name type="common">Meningeal worm</name>
    <dbReference type="NCBI Taxonomy" id="148309"/>
    <lineage>
        <taxon>Eukaryota</taxon>
        <taxon>Metazoa</taxon>
        <taxon>Ecdysozoa</taxon>
        <taxon>Nematoda</taxon>
        <taxon>Chromadorea</taxon>
        <taxon>Rhabditida</taxon>
        <taxon>Rhabditina</taxon>
        <taxon>Rhabditomorpha</taxon>
        <taxon>Strongyloidea</taxon>
        <taxon>Metastrongylidae</taxon>
        <taxon>Parelaphostrongylus</taxon>
    </lineage>
</organism>
<keyword evidence="1" id="KW-0472">Membrane</keyword>
<evidence type="ECO:0000256" key="1">
    <source>
        <dbReference type="SAM" id="Phobius"/>
    </source>
</evidence>
<evidence type="ECO:0000313" key="2">
    <source>
        <dbReference type="EMBL" id="KAJ1371062.1"/>
    </source>
</evidence>
<evidence type="ECO:0000313" key="3">
    <source>
        <dbReference type="Proteomes" id="UP001196413"/>
    </source>
</evidence>
<accession>A0AAD5WI10</accession>
<dbReference type="AlphaFoldDB" id="A0AAD5WI10"/>
<dbReference type="Proteomes" id="UP001196413">
    <property type="component" value="Unassembled WGS sequence"/>
</dbReference>
<dbReference type="EMBL" id="JAHQIW010006896">
    <property type="protein sequence ID" value="KAJ1371062.1"/>
    <property type="molecule type" value="Genomic_DNA"/>
</dbReference>
<sequence>MVEITAVPIQHLTISGTLSTTYVIMASWSIMMWQSVVDRAIRILASGPFGVHFFSARTTVGGN</sequence>
<proteinExistence type="predicted"/>
<gene>
    <name evidence="2" type="ORF">KIN20_032933</name>
</gene>
<reference evidence="2" key="1">
    <citation type="submission" date="2021-06" db="EMBL/GenBank/DDBJ databases">
        <title>Parelaphostrongylus tenuis whole genome reference sequence.</title>
        <authorList>
            <person name="Garwood T.J."/>
            <person name="Larsen P.A."/>
            <person name="Fountain-Jones N.M."/>
            <person name="Garbe J.R."/>
            <person name="Macchietto M.G."/>
            <person name="Kania S.A."/>
            <person name="Gerhold R.W."/>
            <person name="Richards J.E."/>
            <person name="Wolf T.M."/>
        </authorList>
    </citation>
    <scope>NUCLEOTIDE SEQUENCE</scope>
    <source>
        <strain evidence="2">MNPRO001-30</strain>
        <tissue evidence="2">Meninges</tissue>
    </source>
</reference>
<keyword evidence="1" id="KW-1133">Transmembrane helix</keyword>
<feature type="transmembrane region" description="Helical" evidence="1">
    <location>
        <begin position="12"/>
        <end position="33"/>
    </location>
</feature>
<keyword evidence="3" id="KW-1185">Reference proteome</keyword>